<dbReference type="Proteomes" id="UP000029223">
    <property type="component" value="Unassembled WGS sequence"/>
</dbReference>
<keyword evidence="2" id="KW-1185">Reference proteome</keyword>
<evidence type="ECO:0000313" key="2">
    <source>
        <dbReference type="Proteomes" id="UP000029223"/>
    </source>
</evidence>
<gene>
    <name evidence="1" type="ORF">JCM19239_6508</name>
</gene>
<name>A0ABQ0JNK2_9VIBR</name>
<organism evidence="1 2">
    <name type="scientific">Vibrio variabilis</name>
    <dbReference type="NCBI Taxonomy" id="990271"/>
    <lineage>
        <taxon>Bacteria</taxon>
        <taxon>Pseudomonadati</taxon>
        <taxon>Pseudomonadota</taxon>
        <taxon>Gammaproteobacteria</taxon>
        <taxon>Vibrionales</taxon>
        <taxon>Vibrionaceae</taxon>
        <taxon>Vibrio</taxon>
    </lineage>
</organism>
<evidence type="ECO:0000313" key="1">
    <source>
        <dbReference type="EMBL" id="GAL30345.1"/>
    </source>
</evidence>
<reference evidence="2" key="1">
    <citation type="submission" date="2014-09" db="EMBL/GenBank/DDBJ databases">
        <title>Vibrio variabilis JCM 19239. (C206) whole genome shotgun sequence.</title>
        <authorList>
            <person name="Sawabe T."/>
            <person name="Meirelles P."/>
            <person name="Nakanishi M."/>
            <person name="Sayaka M."/>
            <person name="Hattori M."/>
            <person name="Ohkuma M."/>
        </authorList>
    </citation>
    <scope>NUCLEOTIDE SEQUENCE [LARGE SCALE GENOMIC DNA]</scope>
    <source>
        <strain evidence="2">JCM 19239</strain>
    </source>
</reference>
<proteinExistence type="predicted"/>
<dbReference type="EMBL" id="BBMS01000092">
    <property type="protein sequence ID" value="GAL30345.1"/>
    <property type="molecule type" value="Genomic_DNA"/>
</dbReference>
<accession>A0ABQ0JNK2</accession>
<protein>
    <submittedName>
        <fullName evidence="1">Protein-export membrane protein SecF</fullName>
    </submittedName>
</protein>
<comment type="caution">
    <text evidence="1">The sequence shown here is derived from an EMBL/GenBank/DDBJ whole genome shotgun (WGS) entry which is preliminary data.</text>
</comment>
<sequence>MLGEGISVTKSGEEGRWTIRYAADQGAEKHNAFKQALADAIQAQPS</sequence>